<dbReference type="SUPFAM" id="SSF69318">
    <property type="entry name" value="Integrin alpha N-terminal domain"/>
    <property type="match status" value="1"/>
</dbReference>
<dbReference type="PANTHER" id="PTHR44103">
    <property type="entry name" value="PROPROTEIN CONVERTASE P"/>
    <property type="match status" value="1"/>
</dbReference>
<dbReference type="InterPro" id="IPR013517">
    <property type="entry name" value="FG-GAP"/>
</dbReference>
<keyword evidence="3" id="KW-1185">Reference proteome</keyword>
<evidence type="ECO:0000313" key="3">
    <source>
        <dbReference type="Proteomes" id="UP000600139"/>
    </source>
</evidence>
<proteinExistence type="predicted"/>
<reference evidence="2" key="1">
    <citation type="submission" date="2021-01" db="EMBL/GenBank/DDBJ databases">
        <title>Modified the classification status of verrucomicrobia.</title>
        <authorList>
            <person name="Feng X."/>
        </authorList>
    </citation>
    <scope>NUCLEOTIDE SEQUENCE</scope>
    <source>
        <strain evidence="2">JCM 18052</strain>
    </source>
</reference>
<dbReference type="Pfam" id="PF13517">
    <property type="entry name" value="FG-GAP_3"/>
    <property type="match status" value="1"/>
</dbReference>
<dbReference type="RefSeq" id="WP_200351561.1">
    <property type="nucleotide sequence ID" value="NZ_BAABHZ010000006.1"/>
</dbReference>
<name>A0A934R614_9BACT</name>
<accession>A0A934R614</accession>
<protein>
    <submittedName>
        <fullName evidence="2">VCBS repeat-containing protein</fullName>
    </submittedName>
</protein>
<comment type="caution">
    <text evidence="2">The sequence shown here is derived from an EMBL/GenBank/DDBJ whole genome shotgun (WGS) entry which is preliminary data.</text>
</comment>
<dbReference type="EMBL" id="JAENIK010000011">
    <property type="protein sequence ID" value="MBK1816628.1"/>
    <property type="molecule type" value="Genomic_DNA"/>
</dbReference>
<evidence type="ECO:0000256" key="1">
    <source>
        <dbReference type="ARBA" id="ARBA00022729"/>
    </source>
</evidence>
<keyword evidence="1" id="KW-0732">Signal</keyword>
<dbReference type="Proteomes" id="UP000600139">
    <property type="component" value="Unassembled WGS sequence"/>
</dbReference>
<dbReference type="InterPro" id="IPR028994">
    <property type="entry name" value="Integrin_alpha_N"/>
</dbReference>
<dbReference type="Gene3D" id="2.130.10.130">
    <property type="entry name" value="Integrin alpha, N-terminal"/>
    <property type="match status" value="1"/>
</dbReference>
<dbReference type="PANTHER" id="PTHR44103:SF1">
    <property type="entry name" value="PROPROTEIN CONVERTASE P"/>
    <property type="match status" value="1"/>
</dbReference>
<dbReference type="AlphaFoldDB" id="A0A934R614"/>
<sequence length="380" mass="41540">MKTPTLFLLLGLPATALPEAKFRAVTIDAELQIGYGIAISDVDGDGKPDIVLADSAETVWYRNPDWKKSRITGKLTAKDNVCIAARDTDGDGKAEIAIGAEWNPGDTLDSGAVFSLQAPEDRSQLWKAAPQHREPTVHRMNWIREPGSHFLAVLPLHGCGNKNGEGDGIRFLGYRPEKDWKTFLIHEGFHMAHNFQPVFWNTADTAESLLVAEKEGVHLLSHGREKWSATRLTDRGSGEVQLGKNPDGSRFIATIEPMHGTDVAIYPEREKAFGTRIAVDSTLNQGHALVAADFLGIGSDQVAAGWREPGKDDKKVGIRLYAPSAPDGGKWQLHATISDNTMACEDMKSADLNGDGRPDLVASGRATRNLVIYWNETEKP</sequence>
<evidence type="ECO:0000313" key="2">
    <source>
        <dbReference type="EMBL" id="MBK1816628.1"/>
    </source>
</evidence>
<gene>
    <name evidence="2" type="ORF">JIN84_13465</name>
</gene>
<organism evidence="2 3">
    <name type="scientific">Luteolibacter yonseiensis</name>
    <dbReference type="NCBI Taxonomy" id="1144680"/>
    <lineage>
        <taxon>Bacteria</taxon>
        <taxon>Pseudomonadati</taxon>
        <taxon>Verrucomicrobiota</taxon>
        <taxon>Verrucomicrobiia</taxon>
        <taxon>Verrucomicrobiales</taxon>
        <taxon>Verrucomicrobiaceae</taxon>
        <taxon>Luteolibacter</taxon>
    </lineage>
</organism>